<evidence type="ECO:0000313" key="2">
    <source>
        <dbReference type="EMBL" id="QEC46257.1"/>
    </source>
</evidence>
<feature type="domain" description="Methyltransferase FkbM" evidence="1">
    <location>
        <begin position="76"/>
        <end position="225"/>
    </location>
</feature>
<dbReference type="Gene3D" id="3.40.50.150">
    <property type="entry name" value="Vaccinia Virus protein VP39"/>
    <property type="match status" value="1"/>
</dbReference>
<dbReference type="Proteomes" id="UP000321805">
    <property type="component" value="Chromosome"/>
</dbReference>
<evidence type="ECO:0000259" key="1">
    <source>
        <dbReference type="Pfam" id="PF05050"/>
    </source>
</evidence>
<sequence>MSQQGLSPALRMAVPVVRLLKLTGQRERVLAWRAGRARRARLAAGRDDPRSHPALHGMDRRLDAILDRDGGFFVEAGANDGYRQSNTYWLERFRGWRGILVEPMQELYDLCRLERPSATVVRAALVPAGHEGDTVPMQFAGLMSTVSGEHVDPERTEMGNVLGWYDPYEADVPARTLSSVLDAAGAPEVDLLSLDVEGYEPGVLAGLDLERHAPRWILVEVHDEATGRPPIEAVLGDRYVLFERLSPVDLLYRRADVAA</sequence>
<dbReference type="GO" id="GO:0005737">
    <property type="term" value="C:cytoplasm"/>
    <property type="evidence" value="ECO:0007669"/>
    <property type="project" value="GOC"/>
</dbReference>
<dbReference type="GO" id="GO:0016197">
    <property type="term" value="P:endosomal transport"/>
    <property type="evidence" value="ECO:0007669"/>
    <property type="project" value="TreeGrafter"/>
</dbReference>
<name>A0A5B8TZU4_9ACTN</name>
<dbReference type="SUPFAM" id="SSF53335">
    <property type="entry name" value="S-adenosyl-L-methionine-dependent methyltransferases"/>
    <property type="match status" value="1"/>
</dbReference>
<dbReference type="InterPro" id="IPR029063">
    <property type="entry name" value="SAM-dependent_MTases_sf"/>
</dbReference>
<dbReference type="Pfam" id="PF05050">
    <property type="entry name" value="Methyltransf_21"/>
    <property type="match status" value="1"/>
</dbReference>
<dbReference type="NCBIfam" id="TIGR01444">
    <property type="entry name" value="fkbM_fam"/>
    <property type="match status" value="1"/>
</dbReference>
<accession>A0A5B8TZU4</accession>
<dbReference type="PANTHER" id="PTHR34009">
    <property type="entry name" value="PROTEIN STAR"/>
    <property type="match status" value="1"/>
</dbReference>
<dbReference type="KEGG" id="bsol:FSW04_00815"/>
<evidence type="ECO:0000313" key="3">
    <source>
        <dbReference type="Proteomes" id="UP000321805"/>
    </source>
</evidence>
<dbReference type="RefSeq" id="WP_146915264.1">
    <property type="nucleotide sequence ID" value="NZ_CP042430.1"/>
</dbReference>
<dbReference type="GO" id="GO:0008168">
    <property type="term" value="F:methyltransferase activity"/>
    <property type="evidence" value="ECO:0007669"/>
    <property type="project" value="UniProtKB-KW"/>
</dbReference>
<keyword evidence="3" id="KW-1185">Reference proteome</keyword>
<dbReference type="OrthoDB" id="9810122at2"/>
<keyword evidence="2" id="KW-0808">Transferase</keyword>
<keyword evidence="2" id="KW-0489">Methyltransferase</keyword>
<proteinExistence type="predicted"/>
<protein>
    <submittedName>
        <fullName evidence="2">FkbM family methyltransferase</fullName>
    </submittedName>
</protein>
<organism evidence="2 3">
    <name type="scientific">Baekduia soli</name>
    <dbReference type="NCBI Taxonomy" id="496014"/>
    <lineage>
        <taxon>Bacteria</taxon>
        <taxon>Bacillati</taxon>
        <taxon>Actinomycetota</taxon>
        <taxon>Thermoleophilia</taxon>
        <taxon>Solirubrobacterales</taxon>
        <taxon>Baekduiaceae</taxon>
        <taxon>Baekduia</taxon>
    </lineage>
</organism>
<dbReference type="InterPro" id="IPR006342">
    <property type="entry name" value="FkbM_mtfrase"/>
</dbReference>
<dbReference type="InterPro" id="IPR053202">
    <property type="entry name" value="EGF_Rcpt_Signaling_Reg"/>
</dbReference>
<dbReference type="GO" id="GO:0005886">
    <property type="term" value="C:plasma membrane"/>
    <property type="evidence" value="ECO:0007669"/>
    <property type="project" value="TreeGrafter"/>
</dbReference>
<reference evidence="2 3" key="1">
    <citation type="journal article" date="2018" name="J. Microbiol.">
        <title>Baekduia soli gen. nov., sp. nov., a novel bacterium isolated from the soil of Baekdu Mountain and proposal of a novel family name, Baekduiaceae fam. nov.</title>
        <authorList>
            <person name="An D.S."/>
            <person name="Siddiqi M.Z."/>
            <person name="Kim K.H."/>
            <person name="Yu H.S."/>
            <person name="Im W.T."/>
        </authorList>
    </citation>
    <scope>NUCLEOTIDE SEQUENCE [LARGE SCALE GENOMIC DNA]</scope>
    <source>
        <strain evidence="2 3">BR7-21</strain>
    </source>
</reference>
<dbReference type="EMBL" id="CP042430">
    <property type="protein sequence ID" value="QEC46257.1"/>
    <property type="molecule type" value="Genomic_DNA"/>
</dbReference>
<dbReference type="PANTHER" id="PTHR34009:SF2">
    <property type="entry name" value="PROTEIN STAR"/>
    <property type="match status" value="1"/>
</dbReference>
<dbReference type="GO" id="GO:0032259">
    <property type="term" value="P:methylation"/>
    <property type="evidence" value="ECO:0007669"/>
    <property type="project" value="UniProtKB-KW"/>
</dbReference>
<dbReference type="GO" id="GO:0006888">
    <property type="term" value="P:endoplasmic reticulum to Golgi vesicle-mediated transport"/>
    <property type="evidence" value="ECO:0007669"/>
    <property type="project" value="TreeGrafter"/>
</dbReference>
<gene>
    <name evidence="2" type="ORF">FSW04_00815</name>
</gene>
<dbReference type="AlphaFoldDB" id="A0A5B8TZU4"/>